<accession>A0A2T9Z610</accession>
<dbReference type="InterPro" id="IPR014001">
    <property type="entry name" value="Helicase_ATP-bd"/>
</dbReference>
<dbReference type="EMBL" id="MBFS01002190">
    <property type="protein sequence ID" value="PVV00028.1"/>
    <property type="molecule type" value="Genomic_DNA"/>
</dbReference>
<evidence type="ECO:0000256" key="2">
    <source>
        <dbReference type="ARBA" id="ARBA00022840"/>
    </source>
</evidence>
<dbReference type="Gene3D" id="3.40.50.10810">
    <property type="entry name" value="Tandem AAA-ATPase domain"/>
    <property type="match status" value="1"/>
</dbReference>
<dbReference type="PANTHER" id="PTHR10799">
    <property type="entry name" value="SNF2/RAD54 HELICASE FAMILY"/>
    <property type="match status" value="1"/>
</dbReference>
<dbReference type="GO" id="GO:0005524">
    <property type="term" value="F:ATP binding"/>
    <property type="evidence" value="ECO:0007669"/>
    <property type="project" value="InterPro"/>
</dbReference>
<dbReference type="OrthoDB" id="5857104at2759"/>
<reference evidence="4 5" key="1">
    <citation type="journal article" date="2018" name="MBio">
        <title>Comparative Genomics Reveals the Core Gene Toolbox for the Fungus-Insect Symbiosis.</title>
        <authorList>
            <person name="Wang Y."/>
            <person name="Stata M."/>
            <person name="Wang W."/>
            <person name="Stajich J.E."/>
            <person name="White M.M."/>
            <person name="Moncalvo J.M."/>
        </authorList>
    </citation>
    <scope>NUCLEOTIDE SEQUENCE [LARGE SCALE GENOMIC DNA]</scope>
    <source>
        <strain evidence="4 5">SC-DP-2</strain>
    </source>
</reference>
<evidence type="ECO:0000313" key="4">
    <source>
        <dbReference type="EMBL" id="PVV00028.1"/>
    </source>
</evidence>
<keyword evidence="2" id="KW-0067">ATP-binding</keyword>
<feature type="non-terminal residue" evidence="4">
    <location>
        <position position="464"/>
    </location>
</feature>
<feature type="domain" description="Helicase ATP-binding" evidence="3">
    <location>
        <begin position="309"/>
        <end position="464"/>
    </location>
</feature>
<dbReference type="PROSITE" id="PS51192">
    <property type="entry name" value="HELICASE_ATP_BIND_1"/>
    <property type="match status" value="1"/>
</dbReference>
<proteinExistence type="predicted"/>
<dbReference type="Pfam" id="PF00176">
    <property type="entry name" value="SNF2-rel_dom"/>
    <property type="match status" value="1"/>
</dbReference>
<name>A0A2T9Z610_9FUNG</name>
<keyword evidence="5" id="KW-1185">Reference proteome</keyword>
<dbReference type="InterPro" id="IPR038718">
    <property type="entry name" value="SNF2-like_sf"/>
</dbReference>
<dbReference type="SUPFAM" id="SSF52540">
    <property type="entry name" value="P-loop containing nucleoside triphosphate hydrolases"/>
    <property type="match status" value="1"/>
</dbReference>
<organism evidence="4 5">
    <name type="scientific">Smittium megazygosporum</name>
    <dbReference type="NCBI Taxonomy" id="133381"/>
    <lineage>
        <taxon>Eukaryota</taxon>
        <taxon>Fungi</taxon>
        <taxon>Fungi incertae sedis</taxon>
        <taxon>Zoopagomycota</taxon>
        <taxon>Kickxellomycotina</taxon>
        <taxon>Harpellomycetes</taxon>
        <taxon>Harpellales</taxon>
        <taxon>Legeriomycetaceae</taxon>
        <taxon>Smittium</taxon>
    </lineage>
</organism>
<evidence type="ECO:0000313" key="5">
    <source>
        <dbReference type="Proteomes" id="UP000245609"/>
    </source>
</evidence>
<dbReference type="SMART" id="SM00487">
    <property type="entry name" value="DEXDc"/>
    <property type="match status" value="1"/>
</dbReference>
<dbReference type="InterPro" id="IPR027417">
    <property type="entry name" value="P-loop_NTPase"/>
</dbReference>
<sequence length="464" mass="52463">MGKITQFKRYTIVITRAQSSTNLELNNSNILVLSTPKRKQKPSVPTPTQTTLSFQKASIPTVILESSPFNSETEMEPAQSPNTTVKRLSSFKSQIQQYSYQNSLNKTSAFSQVPKKRKLTRAKDSLCLEPKPFSSLNLHKSISKYDSAISVNLSDSDSENDNDTFREQKHLIDAEAETLRFFNKATLEQLVDQTGATAEEAQLIIDNRRYRSYELTETLFRKTKGLRVGLLNRYHDTVDGLAEIDSVIKKCEIITLNLTQTLAASGIIMDKKTGSVESVDQNLILKQPKLINPQFSLKDFQLEGITWLCALYNANASGILADEMGLGKTFQVIAMITKLKESGIPGPHLIICPSSTLDNWLNEFNKFSPNVTVKSYYGNQMDRRRMALKIEKYGVNFDVLLSTYNVATSNKTDRALLKRIPFKSLILDEGHMIKNCTSIRYTHLMQIKTFTDWYSSSKQLDRTS</sequence>
<dbReference type="Proteomes" id="UP000245609">
    <property type="component" value="Unassembled WGS sequence"/>
</dbReference>
<gene>
    <name evidence="4" type="ORF">BB560_005418</name>
</gene>
<dbReference type="STRING" id="133381.A0A2T9Z610"/>
<evidence type="ECO:0000256" key="1">
    <source>
        <dbReference type="ARBA" id="ARBA00022741"/>
    </source>
</evidence>
<dbReference type="AlphaFoldDB" id="A0A2T9Z610"/>
<evidence type="ECO:0000259" key="3">
    <source>
        <dbReference type="PROSITE" id="PS51192"/>
    </source>
</evidence>
<protein>
    <recommendedName>
        <fullName evidence="3">Helicase ATP-binding domain-containing protein</fullName>
    </recommendedName>
</protein>
<dbReference type="InterPro" id="IPR000330">
    <property type="entry name" value="SNF2_N"/>
</dbReference>
<comment type="caution">
    <text evidence="4">The sequence shown here is derived from an EMBL/GenBank/DDBJ whole genome shotgun (WGS) entry which is preliminary data.</text>
</comment>
<keyword evidence="1" id="KW-0547">Nucleotide-binding</keyword>